<feature type="compositionally biased region" description="Basic and acidic residues" evidence="1">
    <location>
        <begin position="71"/>
        <end position="82"/>
    </location>
</feature>
<organism evidence="3 4">
    <name type="scientific">Rhizopogon vesiculosus</name>
    <dbReference type="NCBI Taxonomy" id="180088"/>
    <lineage>
        <taxon>Eukaryota</taxon>
        <taxon>Fungi</taxon>
        <taxon>Dikarya</taxon>
        <taxon>Basidiomycota</taxon>
        <taxon>Agaricomycotina</taxon>
        <taxon>Agaricomycetes</taxon>
        <taxon>Agaricomycetidae</taxon>
        <taxon>Boletales</taxon>
        <taxon>Suillineae</taxon>
        <taxon>Rhizopogonaceae</taxon>
        <taxon>Rhizopogon</taxon>
    </lineage>
</organism>
<protein>
    <submittedName>
        <fullName evidence="3">Uncharacterized protein</fullName>
    </submittedName>
</protein>
<comment type="caution">
    <text evidence="3">The sequence shown here is derived from an EMBL/GenBank/DDBJ whole genome shotgun (WGS) entry which is preliminary data.</text>
</comment>
<reference evidence="3 4" key="1">
    <citation type="submission" date="2016-03" db="EMBL/GenBank/DDBJ databases">
        <title>Comparative genomics of the ectomycorrhizal sister species Rhizopogon vinicolor and Rhizopogon vesiculosus (Basidiomycota: Boletales) reveals a divergence of the mating type B locus.</title>
        <authorList>
            <person name="Mujic A.B."/>
            <person name="Kuo A."/>
            <person name="Tritt A."/>
            <person name="Lipzen A."/>
            <person name="Chen C."/>
            <person name="Johnson J."/>
            <person name="Sharma A."/>
            <person name="Barry K."/>
            <person name="Grigoriev I.V."/>
            <person name="Spatafora J.W."/>
        </authorList>
    </citation>
    <scope>NUCLEOTIDE SEQUENCE [LARGE SCALE GENOMIC DNA]</scope>
    <source>
        <strain evidence="3 4">AM-OR11-056</strain>
    </source>
</reference>
<evidence type="ECO:0000256" key="1">
    <source>
        <dbReference type="SAM" id="MobiDB-lite"/>
    </source>
</evidence>
<evidence type="ECO:0000256" key="2">
    <source>
        <dbReference type="SAM" id="Phobius"/>
    </source>
</evidence>
<dbReference type="OrthoDB" id="2687704at2759"/>
<proteinExistence type="predicted"/>
<keyword evidence="2" id="KW-0472">Membrane</keyword>
<dbReference type="AlphaFoldDB" id="A0A1J8Q9H3"/>
<keyword evidence="2" id="KW-1133">Transmembrane helix</keyword>
<evidence type="ECO:0000313" key="3">
    <source>
        <dbReference type="EMBL" id="OJA17653.1"/>
    </source>
</evidence>
<evidence type="ECO:0000313" key="4">
    <source>
        <dbReference type="Proteomes" id="UP000183567"/>
    </source>
</evidence>
<keyword evidence="2" id="KW-0812">Transmembrane</keyword>
<feature type="region of interest" description="Disordered" evidence="1">
    <location>
        <begin position="71"/>
        <end position="93"/>
    </location>
</feature>
<sequence>MAGTVGAIFNSALQCGSAVGLAAMTSIETSVEATHGGPQEYAGRAAAIWFLLGIVTLEFISVSIFYNRSADHKPQPTHDKPIDPAQHSTQSDKKLDDANCLVTMPVFNKMDSHCRLYTVFLFLDWVVTER</sequence>
<name>A0A1J8Q9H3_9AGAM</name>
<dbReference type="EMBL" id="LVVM01001885">
    <property type="protein sequence ID" value="OJA17653.1"/>
    <property type="molecule type" value="Genomic_DNA"/>
</dbReference>
<keyword evidence="4" id="KW-1185">Reference proteome</keyword>
<dbReference type="Proteomes" id="UP000183567">
    <property type="component" value="Unassembled WGS sequence"/>
</dbReference>
<gene>
    <name evidence="3" type="ORF">AZE42_13022</name>
</gene>
<feature type="transmembrane region" description="Helical" evidence="2">
    <location>
        <begin position="46"/>
        <end position="66"/>
    </location>
</feature>
<accession>A0A1J8Q9H3</accession>